<keyword evidence="7 12" id="KW-0863">Zinc-finger</keyword>
<proteinExistence type="inferred from homology"/>
<dbReference type="InterPro" id="IPR058981">
    <property type="entry name" value="MGRN1/RNF157-like_N"/>
</dbReference>
<dbReference type="SMART" id="SM00184">
    <property type="entry name" value="RING"/>
    <property type="match status" value="1"/>
</dbReference>
<evidence type="ECO:0000256" key="6">
    <source>
        <dbReference type="ARBA" id="ARBA00022723"/>
    </source>
</evidence>
<evidence type="ECO:0000256" key="11">
    <source>
        <dbReference type="ARBA" id="ARBA00025721"/>
    </source>
</evidence>
<evidence type="ECO:0000259" key="14">
    <source>
        <dbReference type="PROSITE" id="PS50089"/>
    </source>
</evidence>
<name>A0A7S0SM51_9CHLO</name>
<dbReference type="InterPro" id="IPR001841">
    <property type="entry name" value="Znf_RING"/>
</dbReference>
<dbReference type="PANTHER" id="PTHR22996:SF0">
    <property type="entry name" value="RE60872P-RELATED"/>
    <property type="match status" value="1"/>
</dbReference>
<keyword evidence="10" id="KW-0449">Lipoprotein</keyword>
<sequence length="385" mass="40959">MGTGYSRSSPGARAGARRPVNAAGGGTTYPSPPTPQQSYGRPPANNGQLYGGFQQAQQYMFPQQYGLQGQPGQQPPPPPQPQATEQTTRATTIRNHVNLKKNTLTVVPVDPTKPDKLTVAFTFDANIPCWASVFLVASENAKEGCRITQSRAGRAAPRRTEHAQGLGQSFESAAEAALDVSGFSVEELTASTANTFPIIIRLECISGEEEEGSLPRALPEPVGASLLPWVQSQTTYATLLKKEDGSFSIQVVKQKIWVEGVSYELQEIFGIENCSTGMPLDEDSSGKECVVCLSEARDTTVLPCRHMCMCSGCARMLRHQSNRCPICRTPVESLLEIKVAAKAPETSAEPTAAAAARAGRSGSGSDSRRQSTDAGSVNISVGAAN</sequence>
<feature type="region of interest" description="Disordered" evidence="13">
    <location>
        <begin position="65"/>
        <end position="88"/>
    </location>
</feature>
<dbReference type="Pfam" id="PF26192">
    <property type="entry name" value="RNF157-like_N"/>
    <property type="match status" value="1"/>
</dbReference>
<comment type="catalytic activity">
    <reaction evidence="1">
        <text>S-ubiquitinyl-[E2 ubiquitin-conjugating enzyme]-L-cysteine + [acceptor protein]-L-lysine = [E2 ubiquitin-conjugating enzyme]-L-cysteine + N(6)-ubiquitinyl-[acceptor protein]-L-lysine.</text>
        <dbReference type="EC" id="2.3.2.27"/>
    </reaction>
</comment>
<dbReference type="InterPro" id="IPR045194">
    <property type="entry name" value="MGRN1/RNF157-like"/>
</dbReference>
<keyword evidence="6" id="KW-0479">Metal-binding</keyword>
<dbReference type="PANTHER" id="PTHR22996">
    <property type="entry name" value="MAHOGUNIN"/>
    <property type="match status" value="1"/>
</dbReference>
<evidence type="ECO:0000256" key="3">
    <source>
        <dbReference type="ARBA" id="ARBA00012483"/>
    </source>
</evidence>
<dbReference type="GO" id="GO:0008270">
    <property type="term" value="F:zinc ion binding"/>
    <property type="evidence" value="ECO:0007669"/>
    <property type="project" value="UniProtKB-KW"/>
</dbReference>
<dbReference type="GO" id="GO:0016567">
    <property type="term" value="P:protein ubiquitination"/>
    <property type="evidence" value="ECO:0007669"/>
    <property type="project" value="TreeGrafter"/>
</dbReference>
<evidence type="ECO:0000256" key="12">
    <source>
        <dbReference type="PROSITE-ProRule" id="PRU00175"/>
    </source>
</evidence>
<dbReference type="PROSITE" id="PS50089">
    <property type="entry name" value="ZF_RING_2"/>
    <property type="match status" value="1"/>
</dbReference>
<comment type="pathway">
    <text evidence="2">Protein modification; protein ubiquitination.</text>
</comment>
<keyword evidence="4" id="KW-0808">Transferase</keyword>
<dbReference type="InterPro" id="IPR045195">
    <property type="entry name" value="LOG2-like_mRING_C3HC5"/>
</dbReference>
<keyword evidence="5" id="KW-0519">Myristate</keyword>
<dbReference type="Pfam" id="PF13920">
    <property type="entry name" value="zf-C3HC4_3"/>
    <property type="match status" value="1"/>
</dbReference>
<dbReference type="FunFam" id="3.30.40.10:FF:000115">
    <property type="entry name" value="probable E3 ubiquitin-protein ligase LOG2"/>
    <property type="match status" value="1"/>
</dbReference>
<dbReference type="CDD" id="cd16789">
    <property type="entry name" value="mRING-HC-C3HC5_MGRN1-like"/>
    <property type="match status" value="1"/>
</dbReference>
<gene>
    <name evidence="15" type="ORF">MANT1106_LOCUS13662</name>
</gene>
<keyword evidence="8" id="KW-0833">Ubl conjugation pathway</keyword>
<feature type="region of interest" description="Disordered" evidence="13">
    <location>
        <begin position="1"/>
        <end position="53"/>
    </location>
</feature>
<dbReference type="InterPro" id="IPR013083">
    <property type="entry name" value="Znf_RING/FYVE/PHD"/>
</dbReference>
<comment type="similarity">
    <text evidence="11">Belongs to the RING-type zinc finger family. LOG2 subfamily.</text>
</comment>
<dbReference type="EC" id="2.3.2.27" evidence="3"/>
<dbReference type="AlphaFoldDB" id="A0A7S0SM51"/>
<evidence type="ECO:0000256" key="8">
    <source>
        <dbReference type="ARBA" id="ARBA00022786"/>
    </source>
</evidence>
<evidence type="ECO:0000256" key="10">
    <source>
        <dbReference type="ARBA" id="ARBA00023288"/>
    </source>
</evidence>
<evidence type="ECO:0000256" key="5">
    <source>
        <dbReference type="ARBA" id="ARBA00022707"/>
    </source>
</evidence>
<evidence type="ECO:0000256" key="4">
    <source>
        <dbReference type="ARBA" id="ARBA00022679"/>
    </source>
</evidence>
<evidence type="ECO:0000256" key="13">
    <source>
        <dbReference type="SAM" id="MobiDB-lite"/>
    </source>
</evidence>
<feature type="region of interest" description="Disordered" evidence="13">
    <location>
        <begin position="344"/>
        <end position="385"/>
    </location>
</feature>
<evidence type="ECO:0000256" key="1">
    <source>
        <dbReference type="ARBA" id="ARBA00000900"/>
    </source>
</evidence>
<reference evidence="15" key="1">
    <citation type="submission" date="2021-01" db="EMBL/GenBank/DDBJ databases">
        <authorList>
            <person name="Corre E."/>
            <person name="Pelletier E."/>
            <person name="Niang G."/>
            <person name="Scheremetjew M."/>
            <person name="Finn R."/>
            <person name="Kale V."/>
            <person name="Holt S."/>
            <person name="Cochrane G."/>
            <person name="Meng A."/>
            <person name="Brown T."/>
            <person name="Cohen L."/>
        </authorList>
    </citation>
    <scope>NUCLEOTIDE SEQUENCE</scope>
    <source>
        <strain evidence="15">SL-175</strain>
    </source>
</reference>
<feature type="compositionally biased region" description="Low complexity" evidence="13">
    <location>
        <begin position="344"/>
        <end position="360"/>
    </location>
</feature>
<dbReference type="Gene3D" id="3.30.40.10">
    <property type="entry name" value="Zinc/RING finger domain, C3HC4 (zinc finger)"/>
    <property type="match status" value="1"/>
</dbReference>
<dbReference type="EMBL" id="HBFC01022747">
    <property type="protein sequence ID" value="CAD8710976.1"/>
    <property type="molecule type" value="Transcribed_RNA"/>
</dbReference>
<evidence type="ECO:0000256" key="9">
    <source>
        <dbReference type="ARBA" id="ARBA00022833"/>
    </source>
</evidence>
<protein>
    <recommendedName>
        <fullName evidence="3">RING-type E3 ubiquitin transferase</fullName>
        <ecNumber evidence="3">2.3.2.27</ecNumber>
    </recommendedName>
</protein>
<organism evidence="15">
    <name type="scientific">Mantoniella antarctica</name>
    <dbReference type="NCBI Taxonomy" id="81844"/>
    <lineage>
        <taxon>Eukaryota</taxon>
        <taxon>Viridiplantae</taxon>
        <taxon>Chlorophyta</taxon>
        <taxon>Mamiellophyceae</taxon>
        <taxon>Mamiellales</taxon>
        <taxon>Mamiellaceae</taxon>
        <taxon>Mantoniella</taxon>
    </lineage>
</organism>
<evidence type="ECO:0000313" key="15">
    <source>
        <dbReference type="EMBL" id="CAD8710976.1"/>
    </source>
</evidence>
<accession>A0A7S0SM51</accession>
<feature type="domain" description="RING-type" evidence="14">
    <location>
        <begin position="289"/>
        <end position="328"/>
    </location>
</feature>
<evidence type="ECO:0000256" key="2">
    <source>
        <dbReference type="ARBA" id="ARBA00004906"/>
    </source>
</evidence>
<feature type="compositionally biased region" description="Low complexity" evidence="13">
    <location>
        <begin position="1"/>
        <end position="22"/>
    </location>
</feature>
<evidence type="ECO:0000256" key="7">
    <source>
        <dbReference type="ARBA" id="ARBA00022771"/>
    </source>
</evidence>
<keyword evidence="9" id="KW-0862">Zinc</keyword>
<dbReference type="SUPFAM" id="SSF57850">
    <property type="entry name" value="RING/U-box"/>
    <property type="match status" value="1"/>
</dbReference>
<dbReference type="GO" id="GO:0061630">
    <property type="term" value="F:ubiquitin protein ligase activity"/>
    <property type="evidence" value="ECO:0007669"/>
    <property type="project" value="UniProtKB-EC"/>
</dbReference>